<evidence type="ECO:0000259" key="6">
    <source>
        <dbReference type="Pfam" id="PF08281"/>
    </source>
</evidence>
<dbReference type="InterPro" id="IPR013325">
    <property type="entry name" value="RNA_pol_sigma_r2"/>
</dbReference>
<dbReference type="Gene3D" id="1.10.1740.10">
    <property type="match status" value="1"/>
</dbReference>
<dbReference type="SUPFAM" id="SSF88659">
    <property type="entry name" value="Sigma3 and sigma4 domains of RNA polymerase sigma factors"/>
    <property type="match status" value="1"/>
</dbReference>
<dbReference type="Proteomes" id="UP000198599">
    <property type="component" value="Unassembled WGS sequence"/>
</dbReference>
<evidence type="ECO:0000313" key="8">
    <source>
        <dbReference type="Proteomes" id="UP000198599"/>
    </source>
</evidence>
<dbReference type="NCBIfam" id="TIGR02937">
    <property type="entry name" value="sigma70-ECF"/>
    <property type="match status" value="1"/>
</dbReference>
<keyword evidence="4" id="KW-0804">Transcription</keyword>
<name>A0A1I4YG25_9RHOB</name>
<dbReference type="OrthoDB" id="7872444at2"/>
<feature type="domain" description="RNA polymerase sigma factor 70 region 4 type 2" evidence="6">
    <location>
        <begin position="96"/>
        <end position="147"/>
    </location>
</feature>
<gene>
    <name evidence="7" type="ORF">SAMN04487859_101172</name>
</gene>
<dbReference type="AlphaFoldDB" id="A0A1I4YG25"/>
<evidence type="ECO:0000256" key="2">
    <source>
        <dbReference type="ARBA" id="ARBA00023015"/>
    </source>
</evidence>
<protein>
    <submittedName>
        <fullName evidence="7">RNA polymerase sigma-70 factor, ECF subfamily</fullName>
    </submittedName>
</protein>
<evidence type="ECO:0000256" key="4">
    <source>
        <dbReference type="ARBA" id="ARBA00023163"/>
    </source>
</evidence>
<dbReference type="Gene3D" id="1.10.10.10">
    <property type="entry name" value="Winged helix-like DNA-binding domain superfamily/Winged helix DNA-binding domain"/>
    <property type="match status" value="1"/>
</dbReference>
<keyword evidence="8" id="KW-1185">Reference proteome</keyword>
<dbReference type="GO" id="GO:0003677">
    <property type="term" value="F:DNA binding"/>
    <property type="evidence" value="ECO:0007669"/>
    <property type="project" value="InterPro"/>
</dbReference>
<evidence type="ECO:0000256" key="3">
    <source>
        <dbReference type="ARBA" id="ARBA00023082"/>
    </source>
</evidence>
<dbReference type="InterPro" id="IPR036388">
    <property type="entry name" value="WH-like_DNA-bd_sf"/>
</dbReference>
<dbReference type="SUPFAM" id="SSF88946">
    <property type="entry name" value="Sigma2 domain of RNA polymerase sigma factors"/>
    <property type="match status" value="1"/>
</dbReference>
<dbReference type="InterPro" id="IPR039425">
    <property type="entry name" value="RNA_pol_sigma-70-like"/>
</dbReference>
<comment type="similarity">
    <text evidence="1">Belongs to the sigma-70 factor family. ECF subfamily.</text>
</comment>
<dbReference type="PANTHER" id="PTHR43133:SF25">
    <property type="entry name" value="RNA POLYMERASE SIGMA FACTOR RFAY-RELATED"/>
    <property type="match status" value="1"/>
</dbReference>
<accession>A0A1I4YG25</accession>
<proteinExistence type="inferred from homology"/>
<dbReference type="STRING" id="1005928.SAMN04487859_101172"/>
<dbReference type="InterPro" id="IPR013324">
    <property type="entry name" value="RNA_pol_sigma_r3/r4-like"/>
</dbReference>
<dbReference type="Pfam" id="PF04542">
    <property type="entry name" value="Sigma70_r2"/>
    <property type="match status" value="1"/>
</dbReference>
<dbReference type="GO" id="GO:0016987">
    <property type="term" value="F:sigma factor activity"/>
    <property type="evidence" value="ECO:0007669"/>
    <property type="project" value="UniProtKB-KW"/>
</dbReference>
<dbReference type="EMBL" id="FOVP01000001">
    <property type="protein sequence ID" value="SFN36560.1"/>
    <property type="molecule type" value="Genomic_DNA"/>
</dbReference>
<dbReference type="InterPro" id="IPR007627">
    <property type="entry name" value="RNA_pol_sigma70_r2"/>
</dbReference>
<dbReference type="Pfam" id="PF08281">
    <property type="entry name" value="Sigma70_r4_2"/>
    <property type="match status" value="1"/>
</dbReference>
<evidence type="ECO:0000256" key="1">
    <source>
        <dbReference type="ARBA" id="ARBA00010641"/>
    </source>
</evidence>
<evidence type="ECO:0000259" key="5">
    <source>
        <dbReference type="Pfam" id="PF04542"/>
    </source>
</evidence>
<dbReference type="PANTHER" id="PTHR43133">
    <property type="entry name" value="RNA POLYMERASE ECF-TYPE SIGMA FACTO"/>
    <property type="match status" value="1"/>
</dbReference>
<organism evidence="7 8">
    <name type="scientific">Roseovarius lutimaris</name>
    <dbReference type="NCBI Taxonomy" id="1005928"/>
    <lineage>
        <taxon>Bacteria</taxon>
        <taxon>Pseudomonadati</taxon>
        <taxon>Pseudomonadota</taxon>
        <taxon>Alphaproteobacteria</taxon>
        <taxon>Rhodobacterales</taxon>
        <taxon>Roseobacteraceae</taxon>
        <taxon>Roseovarius</taxon>
    </lineage>
</organism>
<keyword evidence="2" id="KW-0805">Transcription regulation</keyword>
<dbReference type="GO" id="GO:0006352">
    <property type="term" value="P:DNA-templated transcription initiation"/>
    <property type="evidence" value="ECO:0007669"/>
    <property type="project" value="InterPro"/>
</dbReference>
<evidence type="ECO:0000313" key="7">
    <source>
        <dbReference type="EMBL" id="SFN36560.1"/>
    </source>
</evidence>
<feature type="domain" description="RNA polymerase sigma-70 region 2" evidence="5">
    <location>
        <begin position="10"/>
        <end position="72"/>
    </location>
</feature>
<dbReference type="InterPro" id="IPR014284">
    <property type="entry name" value="RNA_pol_sigma-70_dom"/>
</dbReference>
<dbReference type="InterPro" id="IPR013249">
    <property type="entry name" value="RNA_pol_sigma70_r4_t2"/>
</dbReference>
<reference evidence="8" key="1">
    <citation type="submission" date="2016-10" db="EMBL/GenBank/DDBJ databases">
        <authorList>
            <person name="Varghese N."/>
            <person name="Submissions S."/>
        </authorList>
    </citation>
    <scope>NUCLEOTIDE SEQUENCE [LARGE SCALE GENOMIC DNA]</scope>
    <source>
        <strain evidence="8">DSM 28463</strain>
    </source>
</reference>
<keyword evidence="3" id="KW-0731">Sigma factor</keyword>
<sequence length="160" mass="17660">MPDPDPLTDLMPDLLRVARRLTRGADQSQDLCQEVLLKLWIRLDGGAEIDDLRAYAMTALRNQHRQSLRRDQIPLGAPEVVTITLPDAFDACALSDVMHAIARLPPDQERLMRLVAAGETSPADLARRTGLAPGTVMSRLARARARLRVDLGHKTAVPQT</sequence>
<dbReference type="RefSeq" id="WP_092833325.1">
    <property type="nucleotide sequence ID" value="NZ_FOVP01000001.1"/>
</dbReference>